<keyword evidence="2" id="KW-1185">Reference proteome</keyword>
<accession>A0A4Z1JYU3</accession>
<proteinExistence type="predicted"/>
<dbReference type="EMBL" id="PQXM01000154">
    <property type="protein sequence ID" value="TGO76452.1"/>
    <property type="molecule type" value="Genomic_DNA"/>
</dbReference>
<comment type="caution">
    <text evidence="1">The sequence shown here is derived from an EMBL/GenBank/DDBJ whole genome shotgun (WGS) entry which is preliminary data.</text>
</comment>
<name>A0A4Z1JYU3_9HELO</name>
<protein>
    <submittedName>
        <fullName evidence="1">Uncharacterized protein</fullName>
    </submittedName>
</protein>
<reference evidence="1 2" key="1">
    <citation type="submission" date="2017-12" db="EMBL/GenBank/DDBJ databases">
        <title>Comparative genomics of Botrytis spp.</title>
        <authorList>
            <person name="Valero-Jimenez C.A."/>
            <person name="Tapia P."/>
            <person name="Veloso J."/>
            <person name="Silva-Moreno E."/>
            <person name="Staats M."/>
            <person name="Valdes J.H."/>
            <person name="Van Kan J.A.L."/>
        </authorList>
    </citation>
    <scope>NUCLEOTIDE SEQUENCE [LARGE SCALE GENOMIC DNA]</scope>
    <source>
        <strain evidence="1 2">Be9601</strain>
    </source>
</reference>
<evidence type="ECO:0000313" key="1">
    <source>
        <dbReference type="EMBL" id="TGO76452.1"/>
    </source>
</evidence>
<sequence>MRTNDTNLCAINALQKVQGDKLQNKLPIGHDPASSSSSSIGIDHIANQIYCSSASRQQTANEPSNAIFPYTKRRKWSLDKKSNAFKGNLLNPCLQGIQTVEIDNAYATDKNLELVERHLSPLKLNSSRSIFGVKIPIAQVKFNDAY</sequence>
<evidence type="ECO:0000313" key="2">
    <source>
        <dbReference type="Proteomes" id="UP000297229"/>
    </source>
</evidence>
<gene>
    <name evidence="1" type="ORF">BELL_0155g00180</name>
</gene>
<organism evidence="1 2">
    <name type="scientific">Botrytis elliptica</name>
    <dbReference type="NCBI Taxonomy" id="278938"/>
    <lineage>
        <taxon>Eukaryota</taxon>
        <taxon>Fungi</taxon>
        <taxon>Dikarya</taxon>
        <taxon>Ascomycota</taxon>
        <taxon>Pezizomycotina</taxon>
        <taxon>Leotiomycetes</taxon>
        <taxon>Helotiales</taxon>
        <taxon>Sclerotiniaceae</taxon>
        <taxon>Botrytis</taxon>
    </lineage>
</organism>
<dbReference type="Proteomes" id="UP000297229">
    <property type="component" value="Unassembled WGS sequence"/>
</dbReference>
<dbReference type="AlphaFoldDB" id="A0A4Z1JYU3"/>